<evidence type="ECO:0000313" key="7">
    <source>
        <dbReference type="EMBL" id="DAE20452.1"/>
    </source>
</evidence>
<reference evidence="7" key="1">
    <citation type="journal article" date="2021" name="Proc. Natl. Acad. Sci. U.S.A.">
        <title>A Catalog of Tens of Thousands of Viruses from Human Metagenomes Reveals Hidden Associations with Chronic Diseases.</title>
        <authorList>
            <person name="Tisza M.J."/>
            <person name="Buck C.B."/>
        </authorList>
    </citation>
    <scope>NUCLEOTIDE SEQUENCE</scope>
    <source>
        <strain evidence="7">CtPbe19</strain>
    </source>
</reference>
<keyword evidence="4" id="KW-0788">Thiol protease</keyword>
<organism evidence="7">
    <name type="scientific">Podoviridae sp. ctPbe19</name>
    <dbReference type="NCBI Taxonomy" id="2826554"/>
    <lineage>
        <taxon>Viruses</taxon>
        <taxon>Duplodnaviria</taxon>
        <taxon>Heunggongvirae</taxon>
        <taxon>Uroviricota</taxon>
        <taxon>Caudoviricetes</taxon>
    </lineage>
</organism>
<dbReference type="GO" id="GO:0001897">
    <property type="term" value="P:symbiont-mediated cytolysis of host cell"/>
    <property type="evidence" value="ECO:0007669"/>
    <property type="project" value="UniProtKB-ARBA"/>
</dbReference>
<keyword evidence="3" id="KW-0378">Hydrolase</keyword>
<dbReference type="InterPro" id="IPR038765">
    <property type="entry name" value="Papain-like_cys_pep_sf"/>
</dbReference>
<dbReference type="PANTHER" id="PTHR47053">
    <property type="entry name" value="MUREIN DD-ENDOPEPTIDASE MEPH-RELATED"/>
    <property type="match status" value="1"/>
</dbReference>
<dbReference type="InterPro" id="IPR000064">
    <property type="entry name" value="NLP_P60_dom"/>
</dbReference>
<keyword evidence="2" id="KW-0645">Protease</keyword>
<dbReference type="SUPFAM" id="SSF54001">
    <property type="entry name" value="Cysteine proteinases"/>
    <property type="match status" value="1"/>
</dbReference>
<dbReference type="PROSITE" id="PS51935">
    <property type="entry name" value="NLPC_P60"/>
    <property type="match status" value="1"/>
</dbReference>
<dbReference type="Gene3D" id="3.90.1720.10">
    <property type="entry name" value="endopeptidase domain like (from Nostoc punctiforme)"/>
    <property type="match status" value="1"/>
</dbReference>
<evidence type="ECO:0000256" key="4">
    <source>
        <dbReference type="ARBA" id="ARBA00022807"/>
    </source>
</evidence>
<evidence type="ECO:0000256" key="3">
    <source>
        <dbReference type="ARBA" id="ARBA00022801"/>
    </source>
</evidence>
<proteinExistence type="inferred from homology"/>
<dbReference type="GO" id="GO:0008234">
    <property type="term" value="F:cysteine-type peptidase activity"/>
    <property type="evidence" value="ECO:0007669"/>
    <property type="project" value="UniProtKB-KW"/>
</dbReference>
<comment type="similarity">
    <text evidence="1">Belongs to the peptidase C40 family.</text>
</comment>
<sequence length="196" mass="22520">MGNKFWYPVPLKRRLRTVPQQGEWSSLRDYWARTYPYPPDPSEPEQPENYPGERMPTSKLRSMLQEAETYVGYSYTWGGKTPPYFDCSGFVGYLYKKYDLIPDSVVSFTGTLYDYFEPYEVSEDERLPGDVMLWGGTSTGTANDSNAHVGFYIGNGYIMDCTGPGVGYRPDNYHPQSRFLGYFRGPDFGVYPEEVI</sequence>
<accession>A0A8S5QPB0</accession>
<evidence type="ECO:0000256" key="5">
    <source>
        <dbReference type="SAM" id="MobiDB-lite"/>
    </source>
</evidence>
<dbReference type="EMBL" id="BK015695">
    <property type="protein sequence ID" value="DAE20452.1"/>
    <property type="molecule type" value="Genomic_DNA"/>
</dbReference>
<feature type="region of interest" description="Disordered" evidence="5">
    <location>
        <begin position="36"/>
        <end position="56"/>
    </location>
</feature>
<dbReference type="Pfam" id="PF00877">
    <property type="entry name" value="NLPC_P60"/>
    <property type="match status" value="1"/>
</dbReference>
<dbReference type="InterPro" id="IPR051202">
    <property type="entry name" value="Peptidase_C40"/>
</dbReference>
<dbReference type="PANTHER" id="PTHR47053:SF1">
    <property type="entry name" value="MUREIN DD-ENDOPEPTIDASE MEPH-RELATED"/>
    <property type="match status" value="1"/>
</dbReference>
<name>A0A8S5QPB0_9CAUD</name>
<dbReference type="GO" id="GO:0006508">
    <property type="term" value="P:proteolysis"/>
    <property type="evidence" value="ECO:0007669"/>
    <property type="project" value="UniProtKB-KW"/>
</dbReference>
<feature type="domain" description="NlpC/P60" evidence="6">
    <location>
        <begin position="57"/>
        <end position="194"/>
    </location>
</feature>
<evidence type="ECO:0000256" key="2">
    <source>
        <dbReference type="ARBA" id="ARBA00022670"/>
    </source>
</evidence>
<protein>
    <submittedName>
        <fullName evidence="7">Invasion associated secreted endopeptidase</fullName>
    </submittedName>
</protein>
<evidence type="ECO:0000256" key="1">
    <source>
        <dbReference type="ARBA" id="ARBA00007074"/>
    </source>
</evidence>
<evidence type="ECO:0000259" key="6">
    <source>
        <dbReference type="PROSITE" id="PS51935"/>
    </source>
</evidence>